<feature type="compositionally biased region" description="Basic residues" evidence="2">
    <location>
        <begin position="326"/>
        <end position="339"/>
    </location>
</feature>
<proteinExistence type="predicted"/>
<sequence length="837" mass="90411">MLRTGTYVWTSELDNRWLVWLHARTPDQNSQSKREVTEFSNANQRMLSRMFPFPPSFLPSVLKRSIRWRFKSPRCSFSPTGAASLLARRQSRKAQPAGRLRSPPRYITVTLPLSPSHCSSSSAQQPTPQITMAPLLRPLVLALLIASCAAQQAPPAQPPPTPNAPPASRRQPTAGAPSTSGSHNHPSSCSHSHPTSGAHHSSSGADDPTSGPDHSSSGAHHSSSVATGVSPARSNHPTAVSSSDPAASSGHPAAVSAHGAASGHASSAGDPASGVRSHAGADAPSRGDAGSVSEEPQDAEPRRRDVPGAGDLARGRDDERRLGRDRARRRLRHGRRIGGRRPALSSRSISLLLPVPRRPVTEQLPRHACTHCSKLMMQATPLTHQAATLGRASKLQGQRDVLAVGGWPEGRLAARRTNGHHGTPEARAEKTEQNDRECIGPPRRDRCPPPSLGPPPPLASEAGHACVAWGRAQYATEGSTGGLELFRSGSWQRVTGTGTSINNAENPGLHPSQQGNKVWQQETQTSWAPGPTVYGMAERASQLGLRRSLRHFHLPSHNPARLQRRQPLQQPPVRLPLPSRSAPSTTSSPPPSRSVDRYPPPPRARRLPPNDATSKDNLIYSLCLLGCVYKITRGRPSFSYCIGSPSSPRYCDAEAFFATEAPSNELMVYTTQGYSHFLLGNDDAVEALDKENAAKYWMKLEHAFAAKTKIGGREEALLDLEKGLETKVNQDMRKKVDAQAVNTRDVERMHREMQAIQHGIANSKNAKAALEDKGKELDAKLVTKLEELERLLDQCNQAHIVSITAEGHSAARDVGWASDGAQAEGEQTQNQKGHKPT</sequence>
<accession>A0A835KSM7</accession>
<name>A0A835KSM7_9POAL</name>
<feature type="compositionally biased region" description="Low complexity" evidence="2">
    <location>
        <begin position="559"/>
        <end position="568"/>
    </location>
</feature>
<dbReference type="EMBL" id="JACEFO010000500">
    <property type="protein sequence ID" value="KAF8768755.1"/>
    <property type="molecule type" value="Genomic_DNA"/>
</dbReference>
<organism evidence="3 4">
    <name type="scientific">Digitaria exilis</name>
    <dbReference type="NCBI Taxonomy" id="1010633"/>
    <lineage>
        <taxon>Eukaryota</taxon>
        <taxon>Viridiplantae</taxon>
        <taxon>Streptophyta</taxon>
        <taxon>Embryophyta</taxon>
        <taxon>Tracheophyta</taxon>
        <taxon>Spermatophyta</taxon>
        <taxon>Magnoliopsida</taxon>
        <taxon>Liliopsida</taxon>
        <taxon>Poales</taxon>
        <taxon>Poaceae</taxon>
        <taxon>PACMAD clade</taxon>
        <taxon>Panicoideae</taxon>
        <taxon>Panicodae</taxon>
        <taxon>Paniceae</taxon>
        <taxon>Anthephorinae</taxon>
        <taxon>Digitaria</taxon>
    </lineage>
</organism>
<feature type="compositionally biased region" description="Basic and acidic residues" evidence="2">
    <location>
        <begin position="313"/>
        <end position="325"/>
    </location>
</feature>
<feature type="coiled-coil region" evidence="1">
    <location>
        <begin position="760"/>
        <end position="798"/>
    </location>
</feature>
<feature type="region of interest" description="Disordered" evidence="2">
    <location>
        <begin position="496"/>
        <end position="532"/>
    </location>
</feature>
<keyword evidence="4" id="KW-1185">Reference proteome</keyword>
<protein>
    <submittedName>
        <fullName evidence="3">Uncharacterized protein</fullName>
    </submittedName>
</protein>
<dbReference type="AlphaFoldDB" id="A0A835KSM7"/>
<feature type="region of interest" description="Disordered" evidence="2">
    <location>
        <begin position="556"/>
        <end position="612"/>
    </location>
</feature>
<evidence type="ECO:0000313" key="3">
    <source>
        <dbReference type="EMBL" id="KAF8768755.1"/>
    </source>
</evidence>
<feature type="compositionally biased region" description="Pro residues" evidence="2">
    <location>
        <begin position="588"/>
        <end position="602"/>
    </location>
</feature>
<evidence type="ECO:0000313" key="4">
    <source>
        <dbReference type="Proteomes" id="UP000636709"/>
    </source>
</evidence>
<feature type="compositionally biased region" description="Pro residues" evidence="2">
    <location>
        <begin position="448"/>
        <end position="458"/>
    </location>
</feature>
<dbReference type="OrthoDB" id="7459479at2759"/>
<feature type="compositionally biased region" description="Polar residues" evidence="2">
    <location>
        <begin position="232"/>
        <end position="244"/>
    </location>
</feature>
<feature type="region of interest" description="Disordered" evidence="2">
    <location>
        <begin position="817"/>
        <end position="837"/>
    </location>
</feature>
<feature type="compositionally biased region" description="Low complexity" evidence="2">
    <location>
        <begin position="178"/>
        <end position="197"/>
    </location>
</feature>
<dbReference type="InterPro" id="IPR055307">
    <property type="entry name" value="NDC80_plants"/>
</dbReference>
<dbReference type="Proteomes" id="UP000636709">
    <property type="component" value="Unassembled WGS sequence"/>
</dbReference>
<feature type="compositionally biased region" description="Low complexity" evidence="2">
    <location>
        <begin position="576"/>
        <end position="587"/>
    </location>
</feature>
<keyword evidence="1" id="KW-0175">Coiled coil</keyword>
<feature type="compositionally biased region" description="Low complexity" evidence="2">
    <location>
        <begin position="214"/>
        <end position="224"/>
    </location>
</feature>
<dbReference type="PANTHER" id="PTHR46681:SF1">
    <property type="entry name" value="KINETOCHORE PROTEIN NDC80 HOMOLOG"/>
    <property type="match status" value="1"/>
</dbReference>
<feature type="compositionally biased region" description="Low complexity" evidence="2">
    <location>
        <begin position="245"/>
        <end position="274"/>
    </location>
</feature>
<feature type="region of interest" description="Disordered" evidence="2">
    <location>
        <begin position="413"/>
        <end position="460"/>
    </location>
</feature>
<feature type="compositionally biased region" description="Polar residues" evidence="2">
    <location>
        <begin position="496"/>
        <end position="527"/>
    </location>
</feature>
<dbReference type="PANTHER" id="PTHR46681">
    <property type="entry name" value="KINETOCHORE PROTEIN NDC80 HOMOLOG"/>
    <property type="match status" value="1"/>
</dbReference>
<gene>
    <name evidence="3" type="ORF">HU200_007315</name>
</gene>
<feature type="compositionally biased region" description="Pro residues" evidence="2">
    <location>
        <begin position="155"/>
        <end position="165"/>
    </location>
</feature>
<feature type="region of interest" description="Disordered" evidence="2">
    <location>
        <begin position="152"/>
        <end position="343"/>
    </location>
</feature>
<comment type="caution">
    <text evidence="3">The sequence shown here is derived from an EMBL/GenBank/DDBJ whole genome shotgun (WGS) entry which is preliminary data.</text>
</comment>
<reference evidence="3" key="1">
    <citation type="submission" date="2020-07" db="EMBL/GenBank/DDBJ databases">
        <title>Genome sequence and genetic diversity analysis of an under-domesticated orphan crop, white fonio (Digitaria exilis).</title>
        <authorList>
            <person name="Bennetzen J.L."/>
            <person name="Chen S."/>
            <person name="Ma X."/>
            <person name="Wang X."/>
            <person name="Yssel A.E.J."/>
            <person name="Chaluvadi S.R."/>
            <person name="Johnson M."/>
            <person name="Gangashetty P."/>
            <person name="Hamidou F."/>
            <person name="Sanogo M.D."/>
            <person name="Zwaenepoel A."/>
            <person name="Wallace J."/>
            <person name="Van De Peer Y."/>
            <person name="Van Deynze A."/>
        </authorList>
    </citation>
    <scope>NUCLEOTIDE SEQUENCE</scope>
    <source>
        <tissue evidence="3">Leaves</tissue>
    </source>
</reference>
<evidence type="ECO:0000256" key="2">
    <source>
        <dbReference type="SAM" id="MobiDB-lite"/>
    </source>
</evidence>
<feature type="compositionally biased region" description="Basic and acidic residues" evidence="2">
    <location>
        <begin position="422"/>
        <end position="447"/>
    </location>
</feature>
<evidence type="ECO:0000256" key="1">
    <source>
        <dbReference type="SAM" id="Coils"/>
    </source>
</evidence>